<accession>A0A9N7B8Q9</accession>
<geneLocation type="plasmid" evidence="1 2">
    <name>pCLG1</name>
</geneLocation>
<dbReference type="EMBL" id="CP001659">
    <property type="protein sequence ID" value="ACT33656.1"/>
    <property type="molecule type" value="Genomic_DNA"/>
</dbReference>
<reference evidence="1 2" key="1">
    <citation type="submission" date="2009-06" db="EMBL/GenBank/DDBJ databases">
        <authorList>
            <person name="Shrivastava S."/>
            <person name="Brinkac L.B."/>
            <person name="Brown J.L."/>
            <person name="Bruce D.B."/>
            <person name="Detter C."/>
            <person name="Green L.D."/>
            <person name="Munk C.A."/>
            <person name="Rogers Y.C."/>
            <person name="Tapia R."/>
            <person name="Saunders E.S."/>
            <person name="Sims D.R."/>
            <person name="Smith L.A."/>
            <person name="Smith T.J."/>
            <person name="Sutton G."/>
            <person name="Brettin T."/>
        </authorList>
    </citation>
    <scope>NUCLEOTIDE SEQUENCE [LARGE SCALE GENOMIC DNA]</scope>
    <source>
        <strain evidence="2">D str. 1873</strain>
        <plasmid evidence="1 2">pCLG1</plasmid>
    </source>
</reference>
<gene>
    <name evidence="1" type="ORF">CLG_0031</name>
</gene>
<name>A0A9N7B8Q9_CLOBO</name>
<dbReference type="Proteomes" id="UP000006160">
    <property type="component" value="Plasmid pCLG1"/>
</dbReference>
<protein>
    <submittedName>
        <fullName evidence="1">Uncharacterized protein</fullName>
    </submittedName>
</protein>
<sequence length="110" mass="12672">MINNFKCYCISSNDPARYSVKVTNFTDLCVRFILKYTIYEGTALKEIDLLKNQNRKFYYENAATNVSVNILDCSSTTTKLIYHECIVEKTNLCFEISGTPQRIICARTIC</sequence>
<dbReference type="AlphaFoldDB" id="A0A9N7B8Q9"/>
<evidence type="ECO:0000313" key="1">
    <source>
        <dbReference type="EMBL" id="ACT33656.1"/>
    </source>
</evidence>
<dbReference type="RefSeq" id="WP_012669513.1">
    <property type="nucleotide sequence ID" value="NC_012946.1"/>
</dbReference>
<organism evidence="1 2">
    <name type="scientific">Clostridium botulinum D str. 1873</name>
    <dbReference type="NCBI Taxonomy" id="592027"/>
    <lineage>
        <taxon>Bacteria</taxon>
        <taxon>Bacillati</taxon>
        <taxon>Bacillota</taxon>
        <taxon>Clostridia</taxon>
        <taxon>Eubacteriales</taxon>
        <taxon>Clostridiaceae</taxon>
        <taxon>Clostridium</taxon>
    </lineage>
</organism>
<keyword evidence="1" id="KW-0614">Plasmid</keyword>
<evidence type="ECO:0000313" key="2">
    <source>
        <dbReference type="Proteomes" id="UP000006160"/>
    </source>
</evidence>
<proteinExistence type="predicted"/>